<dbReference type="Gene3D" id="1.20.90.10">
    <property type="entry name" value="Phospholipase A2 domain"/>
    <property type="match status" value="1"/>
</dbReference>
<keyword evidence="3" id="KW-1185">Reference proteome</keyword>
<name>A0ABT8BNE8_9HYPH</name>
<reference evidence="3" key="1">
    <citation type="journal article" date="2019" name="Int. J. Syst. Evol. Microbiol.">
        <title>The Global Catalogue of Microorganisms (GCM) 10K type strain sequencing project: providing services to taxonomists for standard genome sequencing and annotation.</title>
        <authorList>
            <consortium name="The Broad Institute Genomics Platform"/>
            <consortium name="The Broad Institute Genome Sequencing Center for Infectious Disease"/>
            <person name="Wu L."/>
            <person name="Ma J."/>
        </authorList>
    </citation>
    <scope>NUCLEOTIDE SEQUENCE [LARGE SCALE GENOMIC DNA]</scope>
    <source>
        <strain evidence="3">CECT 7069</strain>
    </source>
</reference>
<comment type="caution">
    <text evidence="2">The sequence shown here is derived from an EMBL/GenBank/DDBJ whole genome shotgun (WGS) entry which is preliminary data.</text>
</comment>
<feature type="region of interest" description="Disordered" evidence="1">
    <location>
        <begin position="106"/>
        <end position="137"/>
    </location>
</feature>
<protein>
    <recommendedName>
        <fullName evidence="4">Phospholipase A2 domain-containing protein</fullName>
    </recommendedName>
</protein>
<dbReference type="InterPro" id="IPR036444">
    <property type="entry name" value="PLipase_A2_dom_sf"/>
</dbReference>
<evidence type="ECO:0000256" key="1">
    <source>
        <dbReference type="SAM" id="MobiDB-lite"/>
    </source>
</evidence>
<sequence length="137" mass="13599">MTTLFAIPAGAWAGEAPKAMLHGNYCGPGNNAPLTPIDALDAACARHDACTPDDGPASKACNLRLQAEAEGVAQDAGQPADLRTMAGVVASGAAMMPSAPVPRSVAPVAARPVDDTATVRPNGGAGDDVGEDGEPPE</sequence>
<dbReference type="EMBL" id="JAUFPX010000020">
    <property type="protein sequence ID" value="MDN3593062.1"/>
    <property type="molecule type" value="Genomic_DNA"/>
</dbReference>
<evidence type="ECO:0008006" key="4">
    <source>
        <dbReference type="Google" id="ProtNLM"/>
    </source>
</evidence>
<evidence type="ECO:0000313" key="2">
    <source>
        <dbReference type="EMBL" id="MDN3593062.1"/>
    </source>
</evidence>
<accession>A0ABT8BNE8</accession>
<dbReference type="SUPFAM" id="SSF48619">
    <property type="entry name" value="Phospholipase A2, PLA2"/>
    <property type="match status" value="1"/>
</dbReference>
<feature type="compositionally biased region" description="Acidic residues" evidence="1">
    <location>
        <begin position="128"/>
        <end position="137"/>
    </location>
</feature>
<proteinExistence type="predicted"/>
<evidence type="ECO:0000313" key="3">
    <source>
        <dbReference type="Proteomes" id="UP001224644"/>
    </source>
</evidence>
<dbReference type="Proteomes" id="UP001224644">
    <property type="component" value="Unassembled WGS sequence"/>
</dbReference>
<organism evidence="2 3">
    <name type="scientific">Methylobacterium adhaesivum</name>
    <dbReference type="NCBI Taxonomy" id="333297"/>
    <lineage>
        <taxon>Bacteria</taxon>
        <taxon>Pseudomonadati</taxon>
        <taxon>Pseudomonadota</taxon>
        <taxon>Alphaproteobacteria</taxon>
        <taxon>Hyphomicrobiales</taxon>
        <taxon>Methylobacteriaceae</taxon>
        <taxon>Methylobacterium</taxon>
    </lineage>
</organism>
<gene>
    <name evidence="2" type="ORF">QWZ12_20900</name>
</gene>